<name>A0ABQ0PAS9_9PROT</name>
<dbReference type="InterPro" id="IPR020556">
    <property type="entry name" value="Amidase_CS"/>
</dbReference>
<dbReference type="PROSITE" id="PS00571">
    <property type="entry name" value="AMIDASES"/>
    <property type="match status" value="1"/>
</dbReference>
<dbReference type="Proteomes" id="UP001060895">
    <property type="component" value="Unassembled WGS sequence"/>
</dbReference>
<proteinExistence type="inferred from homology"/>
<dbReference type="InterPro" id="IPR000120">
    <property type="entry name" value="Amidase"/>
</dbReference>
<evidence type="ECO:0000256" key="1">
    <source>
        <dbReference type="ARBA" id="ARBA00009199"/>
    </source>
</evidence>
<dbReference type="SUPFAM" id="SSF75304">
    <property type="entry name" value="Amidase signature (AS) enzymes"/>
    <property type="match status" value="1"/>
</dbReference>
<dbReference type="PANTHER" id="PTHR11895">
    <property type="entry name" value="TRANSAMIDASE"/>
    <property type="match status" value="1"/>
</dbReference>
<evidence type="ECO:0000259" key="2">
    <source>
        <dbReference type="Pfam" id="PF01425"/>
    </source>
</evidence>
<organism evidence="3 4">
    <name type="scientific">Gluconacetobacter sacchari DSM 12717</name>
    <dbReference type="NCBI Taxonomy" id="1307940"/>
    <lineage>
        <taxon>Bacteria</taxon>
        <taxon>Pseudomonadati</taxon>
        <taxon>Pseudomonadota</taxon>
        <taxon>Alphaproteobacteria</taxon>
        <taxon>Acetobacterales</taxon>
        <taxon>Acetobacteraceae</taxon>
        <taxon>Gluconacetobacter</taxon>
    </lineage>
</organism>
<gene>
    <name evidence="3" type="ORF">AA12717_3170</name>
</gene>
<evidence type="ECO:0000313" key="3">
    <source>
        <dbReference type="EMBL" id="GBQ29178.1"/>
    </source>
</evidence>
<protein>
    <submittedName>
        <fullName evidence="3">Amidase</fullName>
    </submittedName>
</protein>
<evidence type="ECO:0000313" key="4">
    <source>
        <dbReference type="Proteomes" id="UP001060895"/>
    </source>
</evidence>
<feature type="domain" description="Amidase" evidence="2">
    <location>
        <begin position="25"/>
        <end position="444"/>
    </location>
</feature>
<dbReference type="Gene3D" id="3.90.1300.10">
    <property type="entry name" value="Amidase signature (AS) domain"/>
    <property type="match status" value="1"/>
</dbReference>
<dbReference type="Pfam" id="PF01425">
    <property type="entry name" value="Amidase"/>
    <property type="match status" value="1"/>
</dbReference>
<dbReference type="InterPro" id="IPR023631">
    <property type="entry name" value="Amidase_dom"/>
</dbReference>
<accession>A0ABQ0PAS9</accession>
<dbReference type="PANTHER" id="PTHR11895:SF7">
    <property type="entry name" value="GLUTAMYL-TRNA(GLN) AMIDOTRANSFERASE SUBUNIT A, MITOCHONDRIAL"/>
    <property type="match status" value="1"/>
</dbReference>
<comment type="similarity">
    <text evidence="1">Belongs to the amidase family.</text>
</comment>
<reference evidence="3" key="1">
    <citation type="submission" date="2013-04" db="EMBL/GenBank/DDBJ databases">
        <title>The genome sequencing project of 58 acetic acid bacteria.</title>
        <authorList>
            <person name="Okamoto-Kainuma A."/>
            <person name="Ishikawa M."/>
            <person name="Umino S."/>
            <person name="Koizumi Y."/>
            <person name="Shiwa Y."/>
            <person name="Yoshikawa H."/>
            <person name="Matsutani M."/>
            <person name="Matsushita K."/>
        </authorList>
    </citation>
    <scope>NUCLEOTIDE SEQUENCE</scope>
    <source>
        <strain evidence="3">DSM 12717</strain>
    </source>
</reference>
<keyword evidence="4" id="KW-1185">Reference proteome</keyword>
<dbReference type="RefSeq" id="WP_246387253.1">
    <property type="nucleotide sequence ID" value="NZ_BAQP01000309.1"/>
</dbReference>
<dbReference type="EMBL" id="BAQP01000309">
    <property type="protein sequence ID" value="GBQ29178.1"/>
    <property type="molecule type" value="Genomic_DNA"/>
</dbReference>
<comment type="caution">
    <text evidence="3">The sequence shown here is derived from an EMBL/GenBank/DDBJ whole genome shotgun (WGS) entry which is preliminary data.</text>
</comment>
<dbReference type="InterPro" id="IPR036928">
    <property type="entry name" value="AS_sf"/>
</dbReference>
<sequence>MTDLCDIDATTLLALYASGAVSPVEVTRAVLDRAAAMQPVLNPFVRIDAEPALAAAAASERAWRAGLPTRPLEGVPVSIKDTAMTRGWVLGRGSRLSIGQPAATEDAPSVARLRAAGAVIYACTTTCEGGWKAVTDSPLTGITRNAHDPAVTPGGSSGGAGAALASGCGPLALGSDGGGSVRVPASFSGIFGMKATFGRVPQWPIGPHYSDLSHYGPMTRSVADAALMLSVMEGYHPRDPYSFPPAAPGAFLAGPLALTGLRVGVTEDFGCLPVDPAVRTVFRAAVARAELAGATLVPVPDFADWRPTYRILWQAGAWQALRHLPAERLDLVDPAFRAEAFKGAAIPTGDLIEAQMRRIAYRQEAARLYETMDVMLSPSVSVLPFTAGRTVPDASWPDWLEWGGFAFLGNMTGQPAASIPAGFSASGLPVGVQVSGRGQDDVTVMRVCQTLEGHLAEGRRAPSQVVERLNA</sequence>